<comment type="caution">
    <text evidence="2">The sequence shown here is derived from an EMBL/GenBank/DDBJ whole genome shotgun (WGS) entry which is preliminary data.</text>
</comment>
<dbReference type="InterPro" id="IPR050232">
    <property type="entry name" value="FBL13/AtMIF1-like"/>
</dbReference>
<feature type="domain" description="F-box" evidence="1">
    <location>
        <begin position="77"/>
        <end position="125"/>
    </location>
</feature>
<dbReference type="PROSITE" id="PS50181">
    <property type="entry name" value="FBOX"/>
    <property type="match status" value="1"/>
</dbReference>
<reference evidence="2 3" key="1">
    <citation type="submission" date="2017-11" db="EMBL/GenBank/DDBJ databases">
        <title>De-novo sequencing of pomegranate (Punica granatum L.) genome.</title>
        <authorList>
            <person name="Akparov Z."/>
            <person name="Amiraslanov A."/>
            <person name="Hajiyeva S."/>
            <person name="Abbasov M."/>
            <person name="Kaur K."/>
            <person name="Hamwieh A."/>
            <person name="Solovyev V."/>
            <person name="Salamov A."/>
            <person name="Braich B."/>
            <person name="Kosarev P."/>
            <person name="Mahmoud A."/>
            <person name="Hajiyev E."/>
            <person name="Babayeva S."/>
            <person name="Izzatullayeva V."/>
            <person name="Mammadov A."/>
            <person name="Mammadov A."/>
            <person name="Sharifova S."/>
            <person name="Ojaghi J."/>
            <person name="Eynullazada K."/>
            <person name="Bayramov B."/>
            <person name="Abdulazimova A."/>
            <person name="Shahmuradov I."/>
        </authorList>
    </citation>
    <scope>NUCLEOTIDE SEQUENCE [LARGE SCALE GENOMIC DNA]</scope>
    <source>
        <strain evidence="3">cv. AG2017</strain>
        <tissue evidence="2">Leaf</tissue>
    </source>
</reference>
<sequence length="323" mass="36881">AVPLRLVRRDLHCKALMMSMLAVKIDLIVSTKTLNPLPVKCSALSKKLIYLKENYRIDLLRRCMFMSDSGRLIKLLVVEFCDFPDEVLIQILALLPLKDAVRTSVSSKRWEHLWALVPDLYFRDSDLSKSPPCGRILCSSRGISYENFFSLIGPSLKSFHDHGVLVKEYCILGVTRQLVEAKLLLSFRSVRDREVAQGNKLLSVFSNVKELTLSYAILEGFKYYPENGIEELLYQMPSCFLTELTKISVKFRNGIGGPEELFMVGIFLKKVVASREMVILFPEDCVGEENLLESLSKFPKGSKKCRISLQSQPMGRDWKILWD</sequence>
<proteinExistence type="predicted"/>
<name>A0A2I0JD09_PUNGR</name>
<organism evidence="2 3">
    <name type="scientific">Punica granatum</name>
    <name type="common">Pomegranate</name>
    <dbReference type="NCBI Taxonomy" id="22663"/>
    <lineage>
        <taxon>Eukaryota</taxon>
        <taxon>Viridiplantae</taxon>
        <taxon>Streptophyta</taxon>
        <taxon>Embryophyta</taxon>
        <taxon>Tracheophyta</taxon>
        <taxon>Spermatophyta</taxon>
        <taxon>Magnoliopsida</taxon>
        <taxon>eudicotyledons</taxon>
        <taxon>Gunneridae</taxon>
        <taxon>Pentapetalae</taxon>
        <taxon>rosids</taxon>
        <taxon>malvids</taxon>
        <taxon>Myrtales</taxon>
        <taxon>Lythraceae</taxon>
        <taxon>Punica</taxon>
    </lineage>
</organism>
<dbReference type="InterPro" id="IPR053781">
    <property type="entry name" value="F-box_AtFBL13-like"/>
</dbReference>
<dbReference type="EMBL" id="PGOL01001806">
    <property type="protein sequence ID" value="PKI54144.1"/>
    <property type="molecule type" value="Genomic_DNA"/>
</dbReference>
<evidence type="ECO:0000259" key="1">
    <source>
        <dbReference type="PROSITE" id="PS50181"/>
    </source>
</evidence>
<dbReference type="SUPFAM" id="SSF81383">
    <property type="entry name" value="F-box domain"/>
    <property type="match status" value="1"/>
</dbReference>
<protein>
    <recommendedName>
        <fullName evidence="1">F-box domain-containing protein</fullName>
    </recommendedName>
</protein>
<keyword evidence="3" id="KW-1185">Reference proteome</keyword>
<dbReference type="PANTHER" id="PTHR31900">
    <property type="entry name" value="F-BOX/RNI SUPERFAMILY PROTEIN-RELATED"/>
    <property type="match status" value="1"/>
</dbReference>
<dbReference type="CDD" id="cd22160">
    <property type="entry name" value="F-box_AtFBL13-like"/>
    <property type="match status" value="1"/>
</dbReference>
<dbReference type="InterPro" id="IPR036047">
    <property type="entry name" value="F-box-like_dom_sf"/>
</dbReference>
<dbReference type="AlphaFoldDB" id="A0A2I0JD09"/>
<dbReference type="Proteomes" id="UP000233551">
    <property type="component" value="Unassembled WGS sequence"/>
</dbReference>
<dbReference type="InterPro" id="IPR001810">
    <property type="entry name" value="F-box_dom"/>
</dbReference>
<dbReference type="PANTHER" id="PTHR31900:SF30">
    <property type="entry name" value="SUPERFAMILY PROTEIN, PUTATIVE-RELATED"/>
    <property type="match status" value="1"/>
</dbReference>
<evidence type="ECO:0000313" key="3">
    <source>
        <dbReference type="Proteomes" id="UP000233551"/>
    </source>
</evidence>
<evidence type="ECO:0000313" key="2">
    <source>
        <dbReference type="EMBL" id="PKI54144.1"/>
    </source>
</evidence>
<dbReference type="Pfam" id="PF00646">
    <property type="entry name" value="F-box"/>
    <property type="match status" value="1"/>
</dbReference>
<feature type="non-terminal residue" evidence="2">
    <location>
        <position position="1"/>
    </location>
</feature>
<gene>
    <name evidence="2" type="ORF">CRG98_025460</name>
</gene>
<accession>A0A2I0JD09</accession>
<dbReference type="Gene3D" id="1.20.1280.50">
    <property type="match status" value="1"/>
</dbReference>